<organism evidence="1">
    <name type="scientific">Campylobacter jejuni</name>
    <dbReference type="NCBI Taxonomy" id="197"/>
    <lineage>
        <taxon>Bacteria</taxon>
        <taxon>Pseudomonadati</taxon>
        <taxon>Campylobacterota</taxon>
        <taxon>Epsilonproteobacteria</taxon>
        <taxon>Campylobacterales</taxon>
        <taxon>Campylobacteraceae</taxon>
        <taxon>Campylobacter</taxon>
    </lineage>
</organism>
<name>A0A5T0GR28_CAMJU</name>
<sequence length="72" mass="8600">MEENQKNNKSEIISVRLDTLTKEKLAFICELEYRPMALQIRKIIEDYIKNYENKCNLLNNPYYPGYSDLLPL</sequence>
<protein>
    <submittedName>
        <fullName evidence="1">Uncharacterized protein</fullName>
    </submittedName>
</protein>
<dbReference type="EMBL" id="AACBEL010000005">
    <property type="protein sequence ID" value="EAJ8418295.1"/>
    <property type="molecule type" value="Genomic_DNA"/>
</dbReference>
<dbReference type="RefSeq" id="WP_219004634.1">
    <property type="nucleotide sequence ID" value="NZ_LQLC01000075.1"/>
</dbReference>
<comment type="caution">
    <text evidence="1">The sequence shown here is derived from an EMBL/GenBank/DDBJ whole genome shotgun (WGS) entry which is preliminary data.</text>
</comment>
<evidence type="ECO:0000313" key="1">
    <source>
        <dbReference type="EMBL" id="EAJ8418295.1"/>
    </source>
</evidence>
<proteinExistence type="predicted"/>
<dbReference type="AlphaFoldDB" id="A0A5T0GR28"/>
<reference evidence="1" key="1">
    <citation type="submission" date="2018-05" db="EMBL/GenBank/DDBJ databases">
        <authorList>
            <consortium name="NARMS: The National Antimicrobial Resistance Monitoring System"/>
        </authorList>
    </citation>
    <scope>NUCLEOTIDE SEQUENCE</scope>
    <source>
        <strain evidence="1">FSIS1607835</strain>
    </source>
</reference>
<gene>
    <name evidence="1" type="ORF">BKI68_04035</name>
</gene>
<accession>A0A5T0GR28</accession>